<dbReference type="GO" id="GO:0140359">
    <property type="term" value="F:ABC-type transporter activity"/>
    <property type="evidence" value="ECO:0007669"/>
    <property type="project" value="InterPro"/>
</dbReference>
<dbReference type="PROSITE" id="PS51012">
    <property type="entry name" value="ABC_TM2"/>
    <property type="match status" value="1"/>
</dbReference>
<keyword evidence="6" id="KW-0813">Transport</keyword>
<feature type="transmembrane region" description="Helical" evidence="6">
    <location>
        <begin position="239"/>
        <end position="266"/>
    </location>
</feature>
<keyword evidence="9" id="KW-1185">Reference proteome</keyword>
<dbReference type="InterPro" id="IPR051784">
    <property type="entry name" value="Nod_factor_ABC_transporter"/>
</dbReference>
<evidence type="ECO:0000256" key="3">
    <source>
        <dbReference type="ARBA" id="ARBA00022989"/>
    </source>
</evidence>
<feature type="transmembrane region" description="Helical" evidence="6">
    <location>
        <begin position="40"/>
        <end position="63"/>
    </location>
</feature>
<dbReference type="EMBL" id="BONK01000004">
    <property type="protein sequence ID" value="GIG20593.1"/>
    <property type="molecule type" value="Genomic_DNA"/>
</dbReference>
<organism evidence="8 9">
    <name type="scientific">Cellulomonas chitinilytica</name>
    <dbReference type="NCBI Taxonomy" id="398759"/>
    <lineage>
        <taxon>Bacteria</taxon>
        <taxon>Bacillati</taxon>
        <taxon>Actinomycetota</taxon>
        <taxon>Actinomycetes</taxon>
        <taxon>Micrococcales</taxon>
        <taxon>Cellulomonadaceae</taxon>
        <taxon>Cellulomonas</taxon>
    </lineage>
</organism>
<dbReference type="Pfam" id="PF01061">
    <property type="entry name" value="ABC2_membrane"/>
    <property type="match status" value="1"/>
</dbReference>
<evidence type="ECO:0000259" key="7">
    <source>
        <dbReference type="PROSITE" id="PS51012"/>
    </source>
</evidence>
<dbReference type="GO" id="GO:0046677">
    <property type="term" value="P:response to antibiotic"/>
    <property type="evidence" value="ECO:0007669"/>
    <property type="project" value="UniProtKB-KW"/>
</dbReference>
<feature type="domain" description="ABC transmembrane type-2" evidence="7">
    <location>
        <begin position="43"/>
        <end position="273"/>
    </location>
</feature>
<dbReference type="PANTHER" id="PTHR43229">
    <property type="entry name" value="NODULATION PROTEIN J"/>
    <property type="match status" value="1"/>
</dbReference>
<feature type="transmembrane region" description="Helical" evidence="6">
    <location>
        <begin position="128"/>
        <end position="152"/>
    </location>
</feature>
<feature type="transmembrane region" description="Helical" evidence="6">
    <location>
        <begin position="83"/>
        <end position="107"/>
    </location>
</feature>
<keyword evidence="5" id="KW-0046">Antibiotic resistance</keyword>
<evidence type="ECO:0000313" key="8">
    <source>
        <dbReference type="EMBL" id="GIG20593.1"/>
    </source>
</evidence>
<keyword evidence="2 6" id="KW-0812">Transmembrane</keyword>
<evidence type="ECO:0000256" key="6">
    <source>
        <dbReference type="RuleBase" id="RU361157"/>
    </source>
</evidence>
<feature type="transmembrane region" description="Helical" evidence="6">
    <location>
        <begin position="199"/>
        <end position="219"/>
    </location>
</feature>
<dbReference type="PRINTS" id="PR00164">
    <property type="entry name" value="ABC2TRNSPORT"/>
</dbReference>
<dbReference type="Proteomes" id="UP000632740">
    <property type="component" value="Unassembled WGS sequence"/>
</dbReference>
<gene>
    <name evidence="8" type="ORF">Cch01nite_13170</name>
</gene>
<evidence type="ECO:0000256" key="4">
    <source>
        <dbReference type="ARBA" id="ARBA00023136"/>
    </source>
</evidence>
<keyword evidence="3 6" id="KW-1133">Transmembrane helix</keyword>
<feature type="transmembrane region" description="Helical" evidence="6">
    <location>
        <begin position="164"/>
        <end position="187"/>
    </location>
</feature>
<sequence>MTQTPVADDQRSATRAAATVRYPALALTERNVVFFRSGGAYWWLALVGLAEATAYLLGMGWGVGSLVGPVTLPDGTSVPYAAFVAPALLATAAMDTALAESVVSFFGKLRFARIYVPILNTPLRPMDVAVGELVWTLARVLLFAVSFVAVMLTLGLVRPSAVPLVLPACLLVGLAFGAVGMVVATALRSWQDFDLVGAVQFTLFMFSGTFVPVSTYPGWLQWVVELSPLYHGIELVRPLALGTASAATLGHAAVLVAVAGVGFVLAARRMHRTMYS</sequence>
<evidence type="ECO:0000256" key="2">
    <source>
        <dbReference type="ARBA" id="ARBA00022692"/>
    </source>
</evidence>
<dbReference type="InterPro" id="IPR000412">
    <property type="entry name" value="ABC_2_transport"/>
</dbReference>
<proteinExistence type="inferred from homology"/>
<evidence type="ECO:0000313" key="9">
    <source>
        <dbReference type="Proteomes" id="UP000632740"/>
    </source>
</evidence>
<reference evidence="8" key="1">
    <citation type="submission" date="2021-01" db="EMBL/GenBank/DDBJ databases">
        <title>Whole genome shotgun sequence of Cellulomonas chitinilytica NBRC 110799.</title>
        <authorList>
            <person name="Komaki H."/>
            <person name="Tamura T."/>
        </authorList>
    </citation>
    <scope>NUCLEOTIDE SEQUENCE</scope>
    <source>
        <strain evidence="8">NBRC 110799</strain>
    </source>
</reference>
<dbReference type="PANTHER" id="PTHR43229:SF2">
    <property type="entry name" value="NODULATION PROTEIN J"/>
    <property type="match status" value="1"/>
</dbReference>
<dbReference type="PIRSF" id="PIRSF006648">
    <property type="entry name" value="DrrB"/>
    <property type="match status" value="1"/>
</dbReference>
<comment type="similarity">
    <text evidence="6">Belongs to the ABC-2 integral membrane protein family.</text>
</comment>
<evidence type="ECO:0000256" key="5">
    <source>
        <dbReference type="ARBA" id="ARBA00023251"/>
    </source>
</evidence>
<dbReference type="InterPro" id="IPR047817">
    <property type="entry name" value="ABC2_TM_bact-type"/>
</dbReference>
<comment type="subcellular location">
    <subcellularLocation>
        <location evidence="6">Cell membrane</location>
        <topology evidence="6">Multi-pass membrane protein</topology>
    </subcellularLocation>
    <subcellularLocation>
        <location evidence="1">Membrane</location>
        <topology evidence="1">Multi-pass membrane protein</topology>
    </subcellularLocation>
</comment>
<dbReference type="RefSeq" id="WP_203750263.1">
    <property type="nucleotide sequence ID" value="NZ_BONK01000004.1"/>
</dbReference>
<dbReference type="AlphaFoldDB" id="A0A919P2B3"/>
<keyword evidence="4 6" id="KW-0472">Membrane</keyword>
<dbReference type="GO" id="GO:0043190">
    <property type="term" value="C:ATP-binding cassette (ABC) transporter complex"/>
    <property type="evidence" value="ECO:0007669"/>
    <property type="project" value="InterPro"/>
</dbReference>
<protein>
    <recommendedName>
        <fullName evidence="6">Transport permease protein</fullName>
    </recommendedName>
</protein>
<dbReference type="InterPro" id="IPR013525">
    <property type="entry name" value="ABC2_TM"/>
</dbReference>
<name>A0A919P2B3_9CELL</name>
<comment type="caution">
    <text evidence="8">The sequence shown here is derived from an EMBL/GenBank/DDBJ whole genome shotgun (WGS) entry which is preliminary data.</text>
</comment>
<accession>A0A919P2B3</accession>
<keyword evidence="6" id="KW-1003">Cell membrane</keyword>
<evidence type="ECO:0000256" key="1">
    <source>
        <dbReference type="ARBA" id="ARBA00004141"/>
    </source>
</evidence>